<dbReference type="EMBL" id="JABSTQ010011407">
    <property type="protein sequence ID" value="KAG0411751.1"/>
    <property type="molecule type" value="Genomic_DNA"/>
</dbReference>
<accession>A0AC60NXG6</accession>
<proteinExistence type="predicted"/>
<evidence type="ECO:0000313" key="1">
    <source>
        <dbReference type="EMBL" id="KAG0411751.1"/>
    </source>
</evidence>
<dbReference type="Proteomes" id="UP000805193">
    <property type="component" value="Unassembled WGS sequence"/>
</dbReference>
<gene>
    <name evidence="1" type="ORF">HPB47_011133</name>
</gene>
<reference evidence="1 2" key="1">
    <citation type="journal article" date="2020" name="Cell">
        <title>Large-Scale Comparative Analyses of Tick Genomes Elucidate Their Genetic Diversity and Vector Capacities.</title>
        <authorList>
            <consortium name="Tick Genome and Microbiome Consortium (TIGMIC)"/>
            <person name="Jia N."/>
            <person name="Wang J."/>
            <person name="Shi W."/>
            <person name="Du L."/>
            <person name="Sun Y."/>
            <person name="Zhan W."/>
            <person name="Jiang J.F."/>
            <person name="Wang Q."/>
            <person name="Zhang B."/>
            <person name="Ji P."/>
            <person name="Bell-Sakyi L."/>
            <person name="Cui X.M."/>
            <person name="Yuan T.T."/>
            <person name="Jiang B.G."/>
            <person name="Yang W.F."/>
            <person name="Lam T.T."/>
            <person name="Chang Q.C."/>
            <person name="Ding S.J."/>
            <person name="Wang X.J."/>
            <person name="Zhu J.G."/>
            <person name="Ruan X.D."/>
            <person name="Zhao L."/>
            <person name="Wei J.T."/>
            <person name="Ye R.Z."/>
            <person name="Que T.C."/>
            <person name="Du C.H."/>
            <person name="Zhou Y.H."/>
            <person name="Cheng J.X."/>
            <person name="Dai P.F."/>
            <person name="Guo W.B."/>
            <person name="Han X.H."/>
            <person name="Huang E.J."/>
            <person name="Li L.F."/>
            <person name="Wei W."/>
            <person name="Gao Y.C."/>
            <person name="Liu J.Z."/>
            <person name="Shao H.Z."/>
            <person name="Wang X."/>
            <person name="Wang C.C."/>
            <person name="Yang T.C."/>
            <person name="Huo Q.B."/>
            <person name="Li W."/>
            <person name="Chen H.Y."/>
            <person name="Chen S.E."/>
            <person name="Zhou L.G."/>
            <person name="Ni X.B."/>
            <person name="Tian J.H."/>
            <person name="Sheng Y."/>
            <person name="Liu T."/>
            <person name="Pan Y.S."/>
            <person name="Xia L.Y."/>
            <person name="Li J."/>
            <person name="Zhao F."/>
            <person name="Cao W.C."/>
        </authorList>
    </citation>
    <scope>NUCLEOTIDE SEQUENCE [LARGE SCALE GENOMIC DNA]</scope>
    <source>
        <strain evidence="1">Iper-2018</strain>
    </source>
</reference>
<comment type="caution">
    <text evidence="1">The sequence shown here is derived from an EMBL/GenBank/DDBJ whole genome shotgun (WGS) entry which is preliminary data.</text>
</comment>
<keyword evidence="2" id="KW-1185">Reference proteome</keyword>
<sequence>MTQVPVRFRSKPQQQREETPEPLTTKNTRTKSVLIATDKKSAPASFLNEGIVTPGNGSHESALSSATAGNFTQLLVMDDASAMEEMETGGPRPLASKQELPSVFTGLQWRERDNCLGHDADVAYRCKPPVSYVCLMGSRTRLPKGHVRESTRAGQPAHL</sequence>
<organism evidence="1 2">
    <name type="scientific">Ixodes persulcatus</name>
    <name type="common">Taiga tick</name>
    <dbReference type="NCBI Taxonomy" id="34615"/>
    <lineage>
        <taxon>Eukaryota</taxon>
        <taxon>Metazoa</taxon>
        <taxon>Ecdysozoa</taxon>
        <taxon>Arthropoda</taxon>
        <taxon>Chelicerata</taxon>
        <taxon>Arachnida</taxon>
        <taxon>Acari</taxon>
        <taxon>Parasitiformes</taxon>
        <taxon>Ixodida</taxon>
        <taxon>Ixodoidea</taxon>
        <taxon>Ixodidae</taxon>
        <taxon>Ixodinae</taxon>
        <taxon>Ixodes</taxon>
    </lineage>
</organism>
<protein>
    <submittedName>
        <fullName evidence="1">Uncharacterized protein</fullName>
    </submittedName>
</protein>
<name>A0AC60NXG6_IXOPE</name>
<evidence type="ECO:0000313" key="2">
    <source>
        <dbReference type="Proteomes" id="UP000805193"/>
    </source>
</evidence>